<dbReference type="AlphaFoldDB" id="A0A7Y9QUW2"/>
<keyword evidence="1" id="KW-0732">Signal</keyword>
<keyword evidence="3" id="KW-1185">Reference proteome</keyword>
<protein>
    <recommendedName>
        <fullName evidence="4">Outer membrane protein beta-barrel domain-containing protein</fullName>
    </recommendedName>
</protein>
<evidence type="ECO:0000313" key="2">
    <source>
        <dbReference type="EMBL" id="NYG31795.1"/>
    </source>
</evidence>
<sequence>MDRTARILSLALLTLCSLAAAGTASAAAPASVEDLLVQQPGLRLPAGAVRSFASPLRWQLVGDYYFAPSLGLRATGGLQAGVTGSSDVRLGTTRQRATPYVGLGYSTGGVSANRWGGWGLSADIGVQARGSDLTLGRALESPAGVGELIRELRLTPVLQLGVSYAF</sequence>
<proteinExistence type="predicted"/>
<evidence type="ECO:0000256" key="1">
    <source>
        <dbReference type="SAM" id="SignalP"/>
    </source>
</evidence>
<dbReference type="EMBL" id="JACCFH010000001">
    <property type="protein sequence ID" value="NYG31795.1"/>
    <property type="molecule type" value="Genomic_DNA"/>
</dbReference>
<name>A0A7Y9QUW2_9BURK</name>
<accession>A0A7Y9QUW2</accession>
<feature type="signal peptide" evidence="1">
    <location>
        <begin position="1"/>
        <end position="26"/>
    </location>
</feature>
<feature type="chain" id="PRO_5030900153" description="Outer membrane protein beta-barrel domain-containing protein" evidence="1">
    <location>
        <begin position="27"/>
        <end position="166"/>
    </location>
</feature>
<evidence type="ECO:0000313" key="3">
    <source>
        <dbReference type="Proteomes" id="UP000518288"/>
    </source>
</evidence>
<dbReference type="RefSeq" id="WP_179632756.1">
    <property type="nucleotide sequence ID" value="NZ_JACCFH010000001.1"/>
</dbReference>
<dbReference type="Gene3D" id="2.40.160.170">
    <property type="match status" value="1"/>
</dbReference>
<organism evidence="2 3">
    <name type="scientific">Sphaerotilus montanus</name>
    <dbReference type="NCBI Taxonomy" id="522889"/>
    <lineage>
        <taxon>Bacteria</taxon>
        <taxon>Pseudomonadati</taxon>
        <taxon>Pseudomonadota</taxon>
        <taxon>Betaproteobacteria</taxon>
        <taxon>Burkholderiales</taxon>
        <taxon>Sphaerotilaceae</taxon>
        <taxon>Sphaerotilus</taxon>
    </lineage>
</organism>
<comment type="caution">
    <text evidence="2">The sequence shown here is derived from an EMBL/GenBank/DDBJ whole genome shotgun (WGS) entry which is preliminary data.</text>
</comment>
<gene>
    <name evidence="2" type="ORF">BDD16_000781</name>
</gene>
<evidence type="ECO:0008006" key="4">
    <source>
        <dbReference type="Google" id="ProtNLM"/>
    </source>
</evidence>
<dbReference type="Proteomes" id="UP000518288">
    <property type="component" value="Unassembled WGS sequence"/>
</dbReference>
<reference evidence="2 3" key="1">
    <citation type="submission" date="2020-07" db="EMBL/GenBank/DDBJ databases">
        <title>Genomic Encyclopedia of Archaeal and Bacterial Type Strains, Phase II (KMG-II): from individual species to whole genera.</title>
        <authorList>
            <person name="Goeker M."/>
        </authorList>
    </citation>
    <scope>NUCLEOTIDE SEQUENCE [LARGE SCALE GENOMIC DNA]</scope>
    <source>
        <strain evidence="2 3">DSM 21226</strain>
    </source>
</reference>